<name>A0A166C870_9AGAM</name>
<evidence type="ECO:0000313" key="3">
    <source>
        <dbReference type="Proteomes" id="UP000076532"/>
    </source>
</evidence>
<dbReference type="AlphaFoldDB" id="A0A166C870"/>
<sequence>MASTAFSLQEYTPQLHWDGNWEDLSSAEASSNQPVADVGLPTPTLAPDLGPDRDNDEFMAMVYTPQDGLVKIDSLFAGCSMMTAIINLVLRGAICLKGDLETAFGKGLASS</sequence>
<protein>
    <submittedName>
        <fullName evidence="2">Uncharacterized protein</fullName>
    </submittedName>
</protein>
<accession>A0A166C870</accession>
<proteinExistence type="predicted"/>
<keyword evidence="3" id="KW-1185">Reference proteome</keyword>
<feature type="region of interest" description="Disordered" evidence="1">
    <location>
        <begin position="26"/>
        <end position="51"/>
    </location>
</feature>
<organism evidence="2 3">
    <name type="scientific">Athelia psychrophila</name>
    <dbReference type="NCBI Taxonomy" id="1759441"/>
    <lineage>
        <taxon>Eukaryota</taxon>
        <taxon>Fungi</taxon>
        <taxon>Dikarya</taxon>
        <taxon>Basidiomycota</taxon>
        <taxon>Agaricomycotina</taxon>
        <taxon>Agaricomycetes</taxon>
        <taxon>Agaricomycetidae</taxon>
        <taxon>Atheliales</taxon>
        <taxon>Atheliaceae</taxon>
        <taxon>Athelia</taxon>
    </lineage>
</organism>
<reference evidence="2 3" key="1">
    <citation type="journal article" date="2016" name="Mol. Biol. Evol.">
        <title>Comparative Genomics of Early-Diverging Mushroom-Forming Fungi Provides Insights into the Origins of Lignocellulose Decay Capabilities.</title>
        <authorList>
            <person name="Nagy L.G."/>
            <person name="Riley R."/>
            <person name="Tritt A."/>
            <person name="Adam C."/>
            <person name="Daum C."/>
            <person name="Floudas D."/>
            <person name="Sun H."/>
            <person name="Yadav J.S."/>
            <person name="Pangilinan J."/>
            <person name="Larsson K.H."/>
            <person name="Matsuura K."/>
            <person name="Barry K."/>
            <person name="Labutti K."/>
            <person name="Kuo R."/>
            <person name="Ohm R.A."/>
            <person name="Bhattacharya S.S."/>
            <person name="Shirouzu T."/>
            <person name="Yoshinaga Y."/>
            <person name="Martin F.M."/>
            <person name="Grigoriev I.V."/>
            <person name="Hibbett D.S."/>
        </authorList>
    </citation>
    <scope>NUCLEOTIDE SEQUENCE [LARGE SCALE GENOMIC DNA]</scope>
    <source>
        <strain evidence="2 3">CBS 109695</strain>
    </source>
</reference>
<dbReference type="EMBL" id="KV417633">
    <property type="protein sequence ID" value="KZP13389.1"/>
    <property type="molecule type" value="Genomic_DNA"/>
</dbReference>
<gene>
    <name evidence="2" type="ORF">FIBSPDRAFT_897427</name>
</gene>
<evidence type="ECO:0000313" key="2">
    <source>
        <dbReference type="EMBL" id="KZP13389.1"/>
    </source>
</evidence>
<dbReference type="Proteomes" id="UP000076532">
    <property type="component" value="Unassembled WGS sequence"/>
</dbReference>
<evidence type="ECO:0000256" key="1">
    <source>
        <dbReference type="SAM" id="MobiDB-lite"/>
    </source>
</evidence>